<accession>A0A9P1C518</accession>
<sequence>MLLLEQCEQLSLNGDSALLSKAAFRFQRDAVTPAQLWWRLDLLHEKLISKGEKRKLYRWVCFLKDAVSQTKLLSGNDVCKWLHMRSSDLPHNALPHHVATSTGLIAFIAFVLRDGRTSSIIDFCRSLLANICARAVAHLTGPVEIIIGDDIAPLRVLPGGLVQGLADAISSRHAMVWQTWQNEWLAMHEQQELSSLPDDASLLLTDLVKFSFEIDRRRRSTNKHIWPRDSQTGMTLHSVLKGLVVFLSHHLDDFVLNYFIHEHDCSEAVPSRRRSNGGGEVAKRVRMSADTIFEIIQDAKDSGLSMREAVNFLKRSGRLSAAAGTHPNATDAWMRRHQKIYDDRAVIAFAGTNHLNLIADGSKHAGKEVLVTVAYSWENNTAAFAPVQVIMPLDDIAPGEMDLTSLIEKLAKDENKLQRVASYRHLQAVSHQVNLLTAGRLSGLDSFSVPSDICLSAVQPGHDRLIHREGPRNRVYHKCRASGDEDALMPQNADWWKTLPLLVLQFDQGPTCTGAAAYAIHHLGKLISVRWDIYHRSIRDVKLSLLHCSGGVFLQAQMYSQYIWALSYRPCGTSGFHEDKLRLLDVMMSREDPESCALFHDCWETIRDDLGMPSFSTMHDVWRKLPTGDAFQSKGTLPKLSRWFSWNQSCEEQLPSWNILKLVLKYHFWEKDIDPDVAAQKRELAAIAQMDDPKEEEKVNVRKQFSLLKEKLGGGLKLALYCLSDRLWQQVQILQMVSRPTWTWYSASVRNMKNSQDHVERLMALAQYWQQDEHLQSTAAVPTAKSPELLNLLH</sequence>
<evidence type="ECO:0000313" key="3">
    <source>
        <dbReference type="Proteomes" id="UP001152797"/>
    </source>
</evidence>
<evidence type="ECO:0000313" key="2">
    <source>
        <dbReference type="EMBL" id="CAL4772949.1"/>
    </source>
</evidence>
<proteinExistence type="predicted"/>
<name>A0A9P1C518_9DINO</name>
<dbReference type="EMBL" id="CAMXCT020001003">
    <property type="protein sequence ID" value="CAL1139012.1"/>
    <property type="molecule type" value="Genomic_DNA"/>
</dbReference>
<dbReference type="OrthoDB" id="477203at2759"/>
<dbReference type="EMBL" id="CAMXCT010001003">
    <property type="protein sequence ID" value="CAI3985637.1"/>
    <property type="molecule type" value="Genomic_DNA"/>
</dbReference>
<reference evidence="1" key="1">
    <citation type="submission" date="2022-10" db="EMBL/GenBank/DDBJ databases">
        <authorList>
            <person name="Chen Y."/>
            <person name="Dougan E. K."/>
            <person name="Chan C."/>
            <person name="Rhodes N."/>
            <person name="Thang M."/>
        </authorList>
    </citation>
    <scope>NUCLEOTIDE SEQUENCE</scope>
</reference>
<evidence type="ECO:0000313" key="1">
    <source>
        <dbReference type="EMBL" id="CAI3985637.1"/>
    </source>
</evidence>
<protein>
    <submittedName>
        <fullName evidence="1">Uncharacterized protein</fullName>
    </submittedName>
</protein>
<gene>
    <name evidence="1" type="ORF">C1SCF055_LOCUS13064</name>
</gene>
<dbReference type="EMBL" id="CAMXCT030001003">
    <property type="protein sequence ID" value="CAL4772949.1"/>
    <property type="molecule type" value="Genomic_DNA"/>
</dbReference>
<dbReference type="Proteomes" id="UP001152797">
    <property type="component" value="Unassembled WGS sequence"/>
</dbReference>
<organism evidence="1">
    <name type="scientific">Cladocopium goreaui</name>
    <dbReference type="NCBI Taxonomy" id="2562237"/>
    <lineage>
        <taxon>Eukaryota</taxon>
        <taxon>Sar</taxon>
        <taxon>Alveolata</taxon>
        <taxon>Dinophyceae</taxon>
        <taxon>Suessiales</taxon>
        <taxon>Symbiodiniaceae</taxon>
        <taxon>Cladocopium</taxon>
    </lineage>
</organism>
<keyword evidence="3" id="KW-1185">Reference proteome</keyword>
<reference evidence="2 3" key="2">
    <citation type="submission" date="2024-05" db="EMBL/GenBank/DDBJ databases">
        <authorList>
            <person name="Chen Y."/>
            <person name="Shah S."/>
            <person name="Dougan E. K."/>
            <person name="Thang M."/>
            <person name="Chan C."/>
        </authorList>
    </citation>
    <scope>NUCLEOTIDE SEQUENCE [LARGE SCALE GENOMIC DNA]</scope>
</reference>
<dbReference type="AlphaFoldDB" id="A0A9P1C518"/>
<comment type="caution">
    <text evidence="1">The sequence shown here is derived from an EMBL/GenBank/DDBJ whole genome shotgun (WGS) entry which is preliminary data.</text>
</comment>